<proteinExistence type="predicted"/>
<protein>
    <submittedName>
        <fullName evidence="1">Uncharacterized protein</fullName>
    </submittedName>
</protein>
<dbReference type="Proteomes" id="UP000325577">
    <property type="component" value="Linkage Group LG18"/>
</dbReference>
<dbReference type="AlphaFoldDB" id="A0A5J5AVF3"/>
<gene>
    <name evidence="1" type="ORF">F0562_031775</name>
</gene>
<keyword evidence="2" id="KW-1185">Reference proteome</keyword>
<name>A0A5J5AVF3_9ASTE</name>
<sequence>MRETLATTSALSPSLVVSNSIATYPDRDLIKHIRSHEVAIVELRNIFSSQAVYKKNGNIFFHTTVRKATTAAAFLKEFVALQPKIITYENSVASFTMAARFLTGPTAMATSFITIGLREGLCRIDIVQWTTQRARLYAASLIITYLVISSVAHSVSRGTLFQLTFSIINKIKILQGYSSFFNNASTNMAALALTSLEDLIMKTIVYKLRHIMANIAFTSRLGLYLRRLKTLLDGRSDAEVLRFISRLDLVSSDYQWLLLKLTIQKRLMQRHRP</sequence>
<dbReference type="OrthoDB" id="1894836at2759"/>
<evidence type="ECO:0000313" key="2">
    <source>
        <dbReference type="Proteomes" id="UP000325577"/>
    </source>
</evidence>
<evidence type="ECO:0000313" key="1">
    <source>
        <dbReference type="EMBL" id="KAA8534258.1"/>
    </source>
</evidence>
<dbReference type="EMBL" id="CM018041">
    <property type="protein sequence ID" value="KAA8534258.1"/>
    <property type="molecule type" value="Genomic_DNA"/>
</dbReference>
<reference evidence="1 2" key="1">
    <citation type="submission" date="2019-09" db="EMBL/GenBank/DDBJ databases">
        <title>A chromosome-level genome assembly of the Chinese tupelo Nyssa sinensis.</title>
        <authorList>
            <person name="Yang X."/>
            <person name="Kang M."/>
            <person name="Yang Y."/>
            <person name="Xiong H."/>
            <person name="Wang M."/>
            <person name="Zhang Z."/>
            <person name="Wang Z."/>
            <person name="Wu H."/>
            <person name="Ma T."/>
            <person name="Liu J."/>
            <person name="Xi Z."/>
        </authorList>
    </citation>
    <scope>NUCLEOTIDE SEQUENCE [LARGE SCALE GENOMIC DNA]</scope>
    <source>
        <strain evidence="1">J267</strain>
        <tissue evidence="1">Leaf</tissue>
    </source>
</reference>
<accession>A0A5J5AVF3</accession>
<organism evidence="1 2">
    <name type="scientific">Nyssa sinensis</name>
    <dbReference type="NCBI Taxonomy" id="561372"/>
    <lineage>
        <taxon>Eukaryota</taxon>
        <taxon>Viridiplantae</taxon>
        <taxon>Streptophyta</taxon>
        <taxon>Embryophyta</taxon>
        <taxon>Tracheophyta</taxon>
        <taxon>Spermatophyta</taxon>
        <taxon>Magnoliopsida</taxon>
        <taxon>eudicotyledons</taxon>
        <taxon>Gunneridae</taxon>
        <taxon>Pentapetalae</taxon>
        <taxon>asterids</taxon>
        <taxon>Cornales</taxon>
        <taxon>Nyssaceae</taxon>
        <taxon>Nyssa</taxon>
    </lineage>
</organism>